<name>A0A154M4F2_9PSEU</name>
<dbReference type="GO" id="GO:0005524">
    <property type="term" value="F:ATP binding"/>
    <property type="evidence" value="ECO:0007669"/>
    <property type="project" value="UniProtKB-UniRule"/>
</dbReference>
<dbReference type="Proteomes" id="UP000076321">
    <property type="component" value="Unassembled WGS sequence"/>
</dbReference>
<dbReference type="AlphaFoldDB" id="A0A154M4F2"/>
<comment type="caution">
    <text evidence="3">The sequence shown here is derived from an EMBL/GenBank/DDBJ whole genome shotgun (WGS) entry which is preliminary data.</text>
</comment>
<dbReference type="GO" id="GO:0046872">
    <property type="term" value="F:metal ion binding"/>
    <property type="evidence" value="ECO:0007669"/>
    <property type="project" value="InterPro"/>
</dbReference>
<dbReference type="InterPro" id="IPR011761">
    <property type="entry name" value="ATP-grasp"/>
</dbReference>
<evidence type="ECO:0000259" key="2">
    <source>
        <dbReference type="PROSITE" id="PS50975"/>
    </source>
</evidence>
<dbReference type="SUPFAM" id="SSF56059">
    <property type="entry name" value="Glutathione synthetase ATP-binding domain-like"/>
    <property type="match status" value="1"/>
</dbReference>
<feature type="domain" description="ATP-grasp" evidence="2">
    <location>
        <begin position="112"/>
        <end position="313"/>
    </location>
</feature>
<evidence type="ECO:0000313" key="6">
    <source>
        <dbReference type="Proteomes" id="UP000186883"/>
    </source>
</evidence>
<dbReference type="RefSeq" id="WP_061980995.1">
    <property type="nucleotide sequence ID" value="NZ_FOPQ01000002.1"/>
</dbReference>
<gene>
    <name evidence="4" type="ORF">ATP06_0216380</name>
    <name evidence="3" type="ORF">AVL48_16695</name>
</gene>
<evidence type="ECO:0000313" key="5">
    <source>
        <dbReference type="Proteomes" id="UP000076321"/>
    </source>
</evidence>
<dbReference type="Proteomes" id="UP000186883">
    <property type="component" value="Unassembled WGS sequence"/>
</dbReference>
<proteinExistence type="predicted"/>
<keyword evidence="1" id="KW-0547">Nucleotide-binding</keyword>
<protein>
    <recommendedName>
        <fullName evidence="2">ATP-grasp domain-containing protein</fullName>
    </recommendedName>
</protein>
<keyword evidence="6" id="KW-1185">Reference proteome</keyword>
<dbReference type="Gene3D" id="3.30.470.20">
    <property type="entry name" value="ATP-grasp fold, B domain"/>
    <property type="match status" value="1"/>
</dbReference>
<evidence type="ECO:0000256" key="1">
    <source>
        <dbReference type="PROSITE-ProRule" id="PRU00409"/>
    </source>
</evidence>
<organism evidence="3 5">
    <name type="scientific">Amycolatopsis regifaucium</name>
    <dbReference type="NCBI Taxonomy" id="546365"/>
    <lineage>
        <taxon>Bacteria</taxon>
        <taxon>Bacillati</taxon>
        <taxon>Actinomycetota</taxon>
        <taxon>Actinomycetes</taxon>
        <taxon>Pseudonocardiales</taxon>
        <taxon>Pseudonocardiaceae</taxon>
        <taxon>Amycolatopsis</taxon>
    </lineage>
</organism>
<dbReference type="EMBL" id="LOBU02000013">
    <property type="protein sequence ID" value="OKA07419.1"/>
    <property type="molecule type" value="Genomic_DNA"/>
</dbReference>
<dbReference type="PROSITE" id="PS50975">
    <property type="entry name" value="ATP_GRASP"/>
    <property type="match status" value="1"/>
</dbReference>
<accession>A0A154M4F2</accession>
<keyword evidence="1" id="KW-0067">ATP-binding</keyword>
<evidence type="ECO:0000313" key="4">
    <source>
        <dbReference type="EMBL" id="OKA07419.1"/>
    </source>
</evidence>
<dbReference type="OrthoDB" id="3837747at2"/>
<evidence type="ECO:0000313" key="3">
    <source>
        <dbReference type="EMBL" id="KZB79237.1"/>
    </source>
</evidence>
<dbReference type="EMBL" id="LQCI01000052">
    <property type="protein sequence ID" value="KZB79237.1"/>
    <property type="molecule type" value="Genomic_DNA"/>
</dbReference>
<reference evidence="4 6" key="2">
    <citation type="submission" date="2016-11" db="EMBL/GenBank/DDBJ databases">
        <title>Genome sequencing of Amycolatopsis regifaucium.</title>
        <authorList>
            <person name="Mayilraj S."/>
            <person name="Kaur N."/>
        </authorList>
    </citation>
    <scope>NUCLEOTIDE SEQUENCE [LARGE SCALE GENOMIC DNA]</scope>
    <source>
        <strain evidence="4 6">GY080</strain>
    </source>
</reference>
<sequence>MYGPGIAVCARPELATTEPVNKHRHSRDVVSARPIAVAADTPVICSAGGTDPDLLAHLRDSGLPVGTDLREFRTEREFAARVAEAMSDGLLMSMEYPQPTTLCPDERALKSAQLVGYLNNKASITTLVDPRFQAHRSVVTRGQLAEAAPVEKSWVLKAATNDAHGGSLDVYLHRAHEQLTLPAFTEVLTEFVVEEYLQILRNWGLQFYVGADARARLLAVTEQRVDATGVYTGGRFGAVTTPPAELLAECLAITQRAADGGYRGLCSLDCARTQDGRQVVLDLNFRITSGSIPLLAMQSVRPDALDRPAESVKLTVDGALTDLLAGIRPELAAGGLLLVAGHDTGHTDNPIRQSTLQLLVLGDDPDEVAARRRILEEKTGR</sequence>
<reference evidence="3 5" key="1">
    <citation type="submission" date="2015-12" db="EMBL/GenBank/DDBJ databases">
        <title>Amycolatopsis regifaucium genome sequencing and assembly.</title>
        <authorList>
            <person name="Mayilraj S."/>
        </authorList>
    </citation>
    <scope>NUCLEOTIDE SEQUENCE [LARGE SCALE GENOMIC DNA]</scope>
    <source>
        <strain evidence="3 5">GY080</strain>
    </source>
</reference>